<keyword evidence="2" id="KW-1133">Transmembrane helix</keyword>
<feature type="transmembrane region" description="Helical" evidence="2">
    <location>
        <begin position="358"/>
        <end position="383"/>
    </location>
</feature>
<sequence>MEKFKVTKNSKGRHVIKINDHQQPIDDTLVDENYLATGNNMRASCNRAEDCNKTTEFCRQKPSTSDKVDVEMTTNTAKEKFQALRRKFDQELKESSFGKPICNPNAFTSKISKPKPSNNESQKTNNYQKVLENDLSLVRNGSSLPNNEREQETTDYFPSNKIGTIIERTSSRSSSCPSLRDMDNFQRMMKQKSAMDRNHSDHQIFSDDIDMIYANRGKESYFLQSPNFHLNQNRRTVSRKTAVPQTGKRNVRFNNNDFEDQKRDSFGHLPHQITYYRENCIDDHAIHHQYQRRNPNLHNTYHTNTNNEELRLSMDNPAFVEDPLSEEYKNGTAKSLNRVNYHHWSRNYETENDDYCKIFVISIVFLVGMIVLTAVGLFLSVYYDK</sequence>
<feature type="region of interest" description="Disordered" evidence="1">
    <location>
        <begin position="137"/>
        <end position="179"/>
    </location>
</feature>
<keyword evidence="2" id="KW-0812">Transmembrane</keyword>
<reference evidence="4" key="1">
    <citation type="submission" date="2022-11" db="UniProtKB">
        <authorList>
            <consortium name="WormBaseParasite"/>
        </authorList>
    </citation>
    <scope>IDENTIFICATION</scope>
</reference>
<evidence type="ECO:0000313" key="3">
    <source>
        <dbReference type="Proteomes" id="UP000887565"/>
    </source>
</evidence>
<name>A0A915L1B8_ROMCU</name>
<protein>
    <submittedName>
        <fullName evidence="4">Uncharacterized protein</fullName>
    </submittedName>
</protein>
<dbReference type="WBParaSite" id="nRc.2.0.1.t44959-RA">
    <property type="protein sequence ID" value="nRc.2.0.1.t44959-RA"/>
    <property type="gene ID" value="nRc.2.0.1.g44959"/>
</dbReference>
<evidence type="ECO:0000313" key="4">
    <source>
        <dbReference type="WBParaSite" id="nRc.2.0.1.t44959-RA"/>
    </source>
</evidence>
<dbReference type="Proteomes" id="UP000887565">
    <property type="component" value="Unplaced"/>
</dbReference>
<keyword evidence="2" id="KW-0472">Membrane</keyword>
<keyword evidence="3" id="KW-1185">Reference proteome</keyword>
<evidence type="ECO:0000256" key="1">
    <source>
        <dbReference type="SAM" id="MobiDB-lite"/>
    </source>
</evidence>
<dbReference type="AlphaFoldDB" id="A0A915L1B8"/>
<feature type="region of interest" description="Disordered" evidence="1">
    <location>
        <begin position="103"/>
        <end position="124"/>
    </location>
</feature>
<organism evidence="3 4">
    <name type="scientific">Romanomermis culicivorax</name>
    <name type="common">Nematode worm</name>
    <dbReference type="NCBI Taxonomy" id="13658"/>
    <lineage>
        <taxon>Eukaryota</taxon>
        <taxon>Metazoa</taxon>
        <taxon>Ecdysozoa</taxon>
        <taxon>Nematoda</taxon>
        <taxon>Enoplea</taxon>
        <taxon>Dorylaimia</taxon>
        <taxon>Mermithida</taxon>
        <taxon>Mermithoidea</taxon>
        <taxon>Mermithidae</taxon>
        <taxon>Romanomermis</taxon>
    </lineage>
</organism>
<feature type="compositionally biased region" description="Polar residues" evidence="1">
    <location>
        <begin position="105"/>
        <end position="124"/>
    </location>
</feature>
<accession>A0A915L1B8</accession>
<evidence type="ECO:0000256" key="2">
    <source>
        <dbReference type="SAM" id="Phobius"/>
    </source>
</evidence>
<proteinExistence type="predicted"/>